<feature type="compositionally biased region" description="Basic residues" evidence="1">
    <location>
        <begin position="216"/>
        <end position="226"/>
    </location>
</feature>
<reference evidence="3" key="1">
    <citation type="submission" date="2021-01" db="EMBL/GenBank/DDBJ databases">
        <authorList>
            <person name="Li R."/>
            <person name="Bekaert M."/>
        </authorList>
    </citation>
    <scope>NUCLEOTIDE SEQUENCE</scope>
    <source>
        <strain evidence="3">Farmed</strain>
    </source>
</reference>
<name>A0A812CM13_ACAPH</name>
<dbReference type="Pfam" id="PF23055">
    <property type="entry name" value="DUF7041"/>
    <property type="match status" value="1"/>
</dbReference>
<feature type="domain" description="DUF7041" evidence="2">
    <location>
        <begin position="15"/>
        <end position="96"/>
    </location>
</feature>
<accession>A0A812CM13</accession>
<evidence type="ECO:0000313" key="4">
    <source>
        <dbReference type="Proteomes" id="UP000597762"/>
    </source>
</evidence>
<dbReference type="Proteomes" id="UP000597762">
    <property type="component" value="Unassembled WGS sequence"/>
</dbReference>
<proteinExistence type="predicted"/>
<organism evidence="3 4">
    <name type="scientific">Acanthosepion pharaonis</name>
    <name type="common">Pharaoh cuttlefish</name>
    <name type="synonym">Sepia pharaonis</name>
    <dbReference type="NCBI Taxonomy" id="158019"/>
    <lineage>
        <taxon>Eukaryota</taxon>
        <taxon>Metazoa</taxon>
        <taxon>Spiralia</taxon>
        <taxon>Lophotrochozoa</taxon>
        <taxon>Mollusca</taxon>
        <taxon>Cephalopoda</taxon>
        <taxon>Coleoidea</taxon>
        <taxon>Decapodiformes</taxon>
        <taxon>Sepiida</taxon>
        <taxon>Sepiina</taxon>
        <taxon>Sepiidae</taxon>
        <taxon>Acanthosepion</taxon>
    </lineage>
</organism>
<feature type="region of interest" description="Disordered" evidence="1">
    <location>
        <begin position="214"/>
        <end position="235"/>
    </location>
</feature>
<gene>
    <name evidence="3" type="ORF">SPHA_37091</name>
</gene>
<evidence type="ECO:0000259" key="2">
    <source>
        <dbReference type="Pfam" id="PF23055"/>
    </source>
</evidence>
<dbReference type="InterPro" id="IPR055469">
    <property type="entry name" value="DUF7041"/>
</dbReference>
<dbReference type="AlphaFoldDB" id="A0A812CM13"/>
<comment type="caution">
    <text evidence="3">The sequence shown here is derived from an EMBL/GenBank/DDBJ whole genome shotgun (WGS) entry which is preliminary data.</text>
</comment>
<dbReference type="PANTHER" id="PTHR33327">
    <property type="entry name" value="ENDONUCLEASE"/>
    <property type="match status" value="1"/>
</dbReference>
<dbReference type="OrthoDB" id="10257314at2759"/>
<evidence type="ECO:0000313" key="3">
    <source>
        <dbReference type="EMBL" id="CAE1271065.1"/>
    </source>
</evidence>
<evidence type="ECO:0000256" key="1">
    <source>
        <dbReference type="SAM" id="MobiDB-lite"/>
    </source>
</evidence>
<keyword evidence="4" id="KW-1185">Reference proteome</keyword>
<dbReference type="EMBL" id="CAHIKZ030001645">
    <property type="protein sequence ID" value="CAE1271065.1"/>
    <property type="molecule type" value="Genomic_DNA"/>
</dbReference>
<dbReference type="PANTHER" id="PTHR33327:SF3">
    <property type="entry name" value="RNA-DIRECTED DNA POLYMERASE"/>
    <property type="match status" value="1"/>
</dbReference>
<protein>
    <recommendedName>
        <fullName evidence="2">DUF7041 domain-containing protein</fullName>
    </recommendedName>
</protein>
<sequence length="235" mass="26683">MAVPDSDGAAVLVNLPVFNKMNVHVWFSQLGAIFQAKRIQSQSARFAYVVEKLPPDIASEVSDLLDNVPTENPFDVLREPIIYRIGKSEERRINDLFNTLQPDQSKPTQLLRKMKNLLGNNTMSEVFLWKLWLDKLPTHTAQILATLLEDLDLPRVAAIADKIVETRTLNSTHISSTDSTPHDNILKIQQQIDEMSTQLDRLSRVRSRPAYNAYKSQHHSRAKLNTRNKANTGIC</sequence>